<evidence type="ECO:0000256" key="4">
    <source>
        <dbReference type="ARBA" id="ARBA00023136"/>
    </source>
</evidence>
<evidence type="ECO:0000256" key="5">
    <source>
        <dbReference type="ARBA" id="ARBA00023288"/>
    </source>
</evidence>
<dbReference type="InterPro" id="IPR003760">
    <property type="entry name" value="PnrA-like"/>
</dbReference>
<comment type="subcellular location">
    <subcellularLocation>
        <location evidence="1">Cell membrane</location>
    </subcellularLocation>
</comment>
<keyword evidence="3" id="KW-0732">Signal</keyword>
<evidence type="ECO:0000256" key="2">
    <source>
        <dbReference type="ARBA" id="ARBA00022475"/>
    </source>
</evidence>
<protein>
    <recommendedName>
        <fullName evidence="6">ABC transporter substrate-binding protein PnrA-like domain-containing protein</fullName>
    </recommendedName>
</protein>
<dbReference type="PANTHER" id="PTHR34296:SF2">
    <property type="entry name" value="ABC TRANSPORTER GUANOSINE-BINDING PROTEIN NUPN"/>
    <property type="match status" value="1"/>
</dbReference>
<feature type="non-terminal residue" evidence="7">
    <location>
        <position position="190"/>
    </location>
</feature>
<feature type="domain" description="ABC transporter substrate-binding protein PnrA-like" evidence="6">
    <location>
        <begin position="36"/>
        <end position="189"/>
    </location>
</feature>
<evidence type="ECO:0000259" key="6">
    <source>
        <dbReference type="Pfam" id="PF02608"/>
    </source>
</evidence>
<dbReference type="GO" id="GO:0005886">
    <property type="term" value="C:plasma membrane"/>
    <property type="evidence" value="ECO:0007669"/>
    <property type="project" value="UniProtKB-SubCell"/>
</dbReference>
<keyword evidence="2" id="KW-1003">Cell membrane</keyword>
<dbReference type="Gene3D" id="3.40.50.2300">
    <property type="match status" value="1"/>
</dbReference>
<evidence type="ECO:0000313" key="7">
    <source>
        <dbReference type="EMBL" id="SVC55513.1"/>
    </source>
</evidence>
<reference evidence="7" key="1">
    <citation type="submission" date="2018-05" db="EMBL/GenBank/DDBJ databases">
        <authorList>
            <person name="Lanie J.A."/>
            <person name="Ng W.-L."/>
            <person name="Kazmierczak K.M."/>
            <person name="Andrzejewski T.M."/>
            <person name="Davidsen T.M."/>
            <person name="Wayne K.J."/>
            <person name="Tettelin H."/>
            <person name="Glass J.I."/>
            <person name="Rusch D."/>
            <person name="Podicherti R."/>
            <person name="Tsui H.-C.T."/>
            <person name="Winkler M.E."/>
        </authorList>
    </citation>
    <scope>NUCLEOTIDE SEQUENCE</scope>
</reference>
<accession>A0A382N2Z2</accession>
<evidence type="ECO:0000256" key="1">
    <source>
        <dbReference type="ARBA" id="ARBA00004236"/>
    </source>
</evidence>
<dbReference type="EMBL" id="UINC01097637">
    <property type="protein sequence ID" value="SVC55513.1"/>
    <property type="molecule type" value="Genomic_DNA"/>
</dbReference>
<organism evidence="7">
    <name type="scientific">marine metagenome</name>
    <dbReference type="NCBI Taxonomy" id="408172"/>
    <lineage>
        <taxon>unclassified sequences</taxon>
        <taxon>metagenomes</taxon>
        <taxon>ecological metagenomes</taxon>
    </lineage>
</organism>
<sequence>MKRANDQVGFLIMVLIWLMSLLPLYGAPLKVGLVKDYARLNDRSFNQLTYQGLVQAEKELGIRGTAVVAKKDSDYLFNMQRYARGGYDLVIGVGGFMTEAIKDAAVQFPGTKFLLIDVPVEGFPNISSAIFASQEISFLAGALSALVDRDQSIQLPIRHNGILSIVAGLQIPSVDIYMAGFFQGARYINS</sequence>
<proteinExistence type="predicted"/>
<name>A0A382N2Z2_9ZZZZ</name>
<dbReference type="Pfam" id="PF02608">
    <property type="entry name" value="Bmp"/>
    <property type="match status" value="1"/>
</dbReference>
<keyword evidence="4" id="KW-0472">Membrane</keyword>
<keyword evidence="5" id="KW-0449">Lipoprotein</keyword>
<dbReference type="AlphaFoldDB" id="A0A382N2Z2"/>
<dbReference type="PANTHER" id="PTHR34296">
    <property type="entry name" value="TRANSCRIPTIONAL ACTIVATOR PROTEIN MED"/>
    <property type="match status" value="1"/>
</dbReference>
<gene>
    <name evidence="7" type="ORF">METZ01_LOCUS308367</name>
</gene>
<evidence type="ECO:0000256" key="3">
    <source>
        <dbReference type="ARBA" id="ARBA00022729"/>
    </source>
</evidence>
<dbReference type="InterPro" id="IPR050957">
    <property type="entry name" value="BMP_lipoprotein"/>
</dbReference>
<dbReference type="CDD" id="cd06354">
    <property type="entry name" value="PBP1_PrnA-like"/>
    <property type="match status" value="1"/>
</dbReference>